<accession>A0ABU6R794</accession>
<comment type="caution">
    <text evidence="1">The sequence shown here is derived from an EMBL/GenBank/DDBJ whole genome shotgun (WGS) entry which is preliminary data.</text>
</comment>
<evidence type="ECO:0000313" key="2">
    <source>
        <dbReference type="Proteomes" id="UP001341840"/>
    </source>
</evidence>
<keyword evidence="2" id="KW-1185">Reference proteome</keyword>
<gene>
    <name evidence="1" type="ORF">PIB30_015115</name>
</gene>
<sequence>MTPHPGDGGDAYVWKPNPKGQFSLKSAYSMLAALHVIRGCPKAARVWNLLVNPRLIGRFYSMNLLDWVLSNLRDKWGLQQDNQWKDILGANLEWIYAL</sequence>
<organism evidence="1 2">
    <name type="scientific">Stylosanthes scabra</name>
    <dbReference type="NCBI Taxonomy" id="79078"/>
    <lineage>
        <taxon>Eukaryota</taxon>
        <taxon>Viridiplantae</taxon>
        <taxon>Streptophyta</taxon>
        <taxon>Embryophyta</taxon>
        <taxon>Tracheophyta</taxon>
        <taxon>Spermatophyta</taxon>
        <taxon>Magnoliopsida</taxon>
        <taxon>eudicotyledons</taxon>
        <taxon>Gunneridae</taxon>
        <taxon>Pentapetalae</taxon>
        <taxon>rosids</taxon>
        <taxon>fabids</taxon>
        <taxon>Fabales</taxon>
        <taxon>Fabaceae</taxon>
        <taxon>Papilionoideae</taxon>
        <taxon>50 kb inversion clade</taxon>
        <taxon>dalbergioids sensu lato</taxon>
        <taxon>Dalbergieae</taxon>
        <taxon>Pterocarpus clade</taxon>
        <taxon>Stylosanthes</taxon>
    </lineage>
</organism>
<name>A0ABU6R794_9FABA</name>
<proteinExistence type="predicted"/>
<dbReference type="Proteomes" id="UP001341840">
    <property type="component" value="Unassembled WGS sequence"/>
</dbReference>
<dbReference type="EMBL" id="JASCZI010030249">
    <property type="protein sequence ID" value="MED6119819.1"/>
    <property type="molecule type" value="Genomic_DNA"/>
</dbReference>
<reference evidence="1 2" key="1">
    <citation type="journal article" date="2023" name="Plants (Basel)">
        <title>Bridging the Gap: Combining Genomics and Transcriptomics Approaches to Understand Stylosanthes scabra, an Orphan Legume from the Brazilian Caatinga.</title>
        <authorList>
            <person name="Ferreira-Neto J.R.C."/>
            <person name="da Silva M.D."/>
            <person name="Binneck E."/>
            <person name="de Melo N.F."/>
            <person name="da Silva R.H."/>
            <person name="de Melo A.L.T.M."/>
            <person name="Pandolfi V."/>
            <person name="Bustamante F.O."/>
            <person name="Brasileiro-Vidal A.C."/>
            <person name="Benko-Iseppon A.M."/>
        </authorList>
    </citation>
    <scope>NUCLEOTIDE SEQUENCE [LARGE SCALE GENOMIC DNA]</scope>
    <source>
        <tissue evidence="1">Leaves</tissue>
    </source>
</reference>
<protein>
    <submittedName>
        <fullName evidence="1">Uncharacterized protein</fullName>
    </submittedName>
</protein>
<evidence type="ECO:0000313" key="1">
    <source>
        <dbReference type="EMBL" id="MED6119819.1"/>
    </source>
</evidence>